<keyword evidence="3" id="KW-0378">Hydrolase</keyword>
<dbReference type="OrthoDB" id="9793162at2"/>
<feature type="signal peptide" evidence="1">
    <location>
        <begin position="1"/>
        <end position="22"/>
    </location>
</feature>
<organism evidence="3 4">
    <name type="scientific">Planktotalea frisia</name>
    <dbReference type="NCBI Taxonomy" id="696762"/>
    <lineage>
        <taxon>Bacteria</taxon>
        <taxon>Pseudomonadati</taxon>
        <taxon>Pseudomonadota</taxon>
        <taxon>Alphaproteobacteria</taxon>
        <taxon>Rhodobacterales</taxon>
        <taxon>Paracoccaceae</taxon>
        <taxon>Planktotalea</taxon>
    </lineage>
</organism>
<dbReference type="RefSeq" id="WP_072630402.1">
    <property type="nucleotide sequence ID" value="NZ_MLCB01000126.1"/>
</dbReference>
<keyword evidence="4" id="KW-1185">Reference proteome</keyword>
<comment type="caution">
    <text evidence="3">The sequence shown here is derived from an EMBL/GenBank/DDBJ whole genome shotgun (WGS) entry which is preliminary data.</text>
</comment>
<dbReference type="STRING" id="696762.PFRI_18330"/>
<keyword evidence="3" id="KW-0540">Nuclease</keyword>
<feature type="domain" description="Endonuclease/exonuclease/phosphatase" evidence="2">
    <location>
        <begin position="62"/>
        <end position="293"/>
    </location>
</feature>
<dbReference type="EMBL" id="MLCB01000126">
    <property type="protein sequence ID" value="OJI93932.1"/>
    <property type="molecule type" value="Genomic_DNA"/>
</dbReference>
<dbReference type="PROSITE" id="PS51257">
    <property type="entry name" value="PROKAR_LIPOPROTEIN"/>
    <property type="match status" value="1"/>
</dbReference>
<gene>
    <name evidence="3" type="ORF">PFRI_18330</name>
</gene>
<keyword evidence="3" id="KW-0255">Endonuclease</keyword>
<dbReference type="GO" id="GO:0004527">
    <property type="term" value="F:exonuclease activity"/>
    <property type="evidence" value="ECO:0007669"/>
    <property type="project" value="UniProtKB-KW"/>
</dbReference>
<keyword evidence="1" id="KW-0732">Signal</keyword>
<proteinExistence type="predicted"/>
<dbReference type="AlphaFoldDB" id="A0A1L9NXM3"/>
<dbReference type="InterPro" id="IPR005135">
    <property type="entry name" value="Endo/exonuclease/phosphatase"/>
</dbReference>
<sequence>MLASLTKIIFVLFALTALVACAQHVRNSGSSGLASKPEGALRVATHNVHYIWLGKDDGAWSVADWERRKAAMDAAFKTIDADLIAFQEMESFDFGSDRNINLTRDWLTSQNSDYALAAHGPAETFPPTQPIFYRKDRLNMLDQGWFFFSDTPDVIYSRTFNGSFPAFASWAMMQDRKSGAQFYAINLHFEFKSATNRQLSAALVAKRIAPWISEGTPVILLGDLNARKGAKTLQILGAAGITFAPVKGATYHLNRGANLFGAIDHIGVANGTTPLSAPMVLRETFDGVWPSDHYPVALDLRLP</sequence>
<reference evidence="3 4" key="1">
    <citation type="submission" date="2016-10" db="EMBL/GenBank/DDBJ databases">
        <title>Genome sequence of Planktotalea frisia SH6-1.</title>
        <authorList>
            <person name="Poehlein A."/>
            <person name="Bakenhus I."/>
            <person name="Voget S."/>
            <person name="Brinkhoff T."/>
            <person name="Simon M."/>
        </authorList>
    </citation>
    <scope>NUCLEOTIDE SEQUENCE [LARGE SCALE GENOMIC DNA]</scope>
    <source>
        <strain evidence="3 4">SH6-1</strain>
    </source>
</reference>
<dbReference type="Pfam" id="PF03372">
    <property type="entry name" value="Exo_endo_phos"/>
    <property type="match status" value="1"/>
</dbReference>
<dbReference type="SUPFAM" id="SSF56219">
    <property type="entry name" value="DNase I-like"/>
    <property type="match status" value="1"/>
</dbReference>
<evidence type="ECO:0000256" key="1">
    <source>
        <dbReference type="SAM" id="SignalP"/>
    </source>
</evidence>
<dbReference type="Gene3D" id="3.60.10.10">
    <property type="entry name" value="Endonuclease/exonuclease/phosphatase"/>
    <property type="match status" value="1"/>
</dbReference>
<keyword evidence="3" id="KW-0269">Exonuclease</keyword>
<feature type="chain" id="PRO_5012521643" evidence="1">
    <location>
        <begin position="23"/>
        <end position="303"/>
    </location>
</feature>
<protein>
    <submittedName>
        <fullName evidence="3">Endonuclease/exonuclease/phosphatase family protein</fullName>
    </submittedName>
</protein>
<name>A0A1L9NXM3_9RHOB</name>
<dbReference type="GO" id="GO:0004519">
    <property type="term" value="F:endonuclease activity"/>
    <property type="evidence" value="ECO:0007669"/>
    <property type="project" value="UniProtKB-KW"/>
</dbReference>
<accession>A0A1L9NXM3</accession>
<dbReference type="InterPro" id="IPR036691">
    <property type="entry name" value="Endo/exonu/phosph_ase_sf"/>
</dbReference>
<evidence type="ECO:0000313" key="4">
    <source>
        <dbReference type="Proteomes" id="UP000184514"/>
    </source>
</evidence>
<dbReference type="Proteomes" id="UP000184514">
    <property type="component" value="Unassembled WGS sequence"/>
</dbReference>
<evidence type="ECO:0000313" key="3">
    <source>
        <dbReference type="EMBL" id="OJI93932.1"/>
    </source>
</evidence>
<evidence type="ECO:0000259" key="2">
    <source>
        <dbReference type="Pfam" id="PF03372"/>
    </source>
</evidence>